<feature type="compositionally biased region" description="Low complexity" evidence="1">
    <location>
        <begin position="243"/>
        <end position="253"/>
    </location>
</feature>
<proteinExistence type="predicted"/>
<feature type="region of interest" description="Disordered" evidence="1">
    <location>
        <begin position="216"/>
        <end position="253"/>
    </location>
</feature>
<dbReference type="HOGENOM" id="CLU_073088_0_0_1"/>
<dbReference type="GeneTree" id="ENSGT00690000103981"/>
<evidence type="ECO:0000313" key="5">
    <source>
        <dbReference type="RefSeq" id="NP_001314924.1"/>
    </source>
</evidence>
<dbReference type="OrthoDB" id="8902093at2759"/>
<feature type="region of interest" description="Disordered" evidence="1">
    <location>
        <begin position="268"/>
        <end position="291"/>
    </location>
</feature>
<reference evidence="5" key="4">
    <citation type="submission" date="2025-04" db="UniProtKB">
        <authorList>
            <consortium name="RefSeq"/>
        </authorList>
    </citation>
    <scope>IDENTIFICATION</scope>
    <source>
        <strain evidence="5">Tuebingen</strain>
    </source>
</reference>
<evidence type="ECO:0000259" key="2">
    <source>
        <dbReference type="Pfam" id="PF13837"/>
    </source>
</evidence>
<organism evidence="4 5">
    <name type="scientific">Danio rerio</name>
    <name type="common">Zebrafish</name>
    <name type="synonym">Brachydanio rerio</name>
    <dbReference type="NCBI Taxonomy" id="7955"/>
    <lineage>
        <taxon>Eukaryota</taxon>
        <taxon>Metazoa</taxon>
        <taxon>Chordata</taxon>
        <taxon>Craniata</taxon>
        <taxon>Vertebrata</taxon>
        <taxon>Euteleostomi</taxon>
        <taxon>Actinopterygii</taxon>
        <taxon>Neopterygii</taxon>
        <taxon>Teleostei</taxon>
        <taxon>Ostariophysi</taxon>
        <taxon>Cypriniformes</taxon>
        <taxon>Danionidae</taxon>
        <taxon>Danioninae</taxon>
        <taxon>Danio</taxon>
    </lineage>
</organism>
<dbReference type="GeneID" id="797129"/>
<protein>
    <submittedName>
        <fullName evidence="3">Si:ch1073-357b18.4</fullName>
    </submittedName>
    <submittedName>
        <fullName evidence="5">Uncharacterized protein LOC797129</fullName>
    </submittedName>
</protein>
<dbReference type="PaxDb" id="7955-ENSDARP00000126825"/>
<feature type="region of interest" description="Disordered" evidence="1">
    <location>
        <begin position="41"/>
        <end position="68"/>
    </location>
</feature>
<feature type="compositionally biased region" description="Basic and acidic residues" evidence="1">
    <location>
        <begin position="271"/>
        <end position="286"/>
    </location>
</feature>
<dbReference type="AGR" id="ZFIN:ZDB-GENE-121214-213"/>
<name>A0A8M1P3E5_DANRE</name>
<dbReference type="SMR" id="A0A8M1P3E5"/>
<gene>
    <name evidence="3 5 6" type="primary">si:ch1073-357b18.4</name>
</gene>
<dbReference type="Pfam" id="PF13837">
    <property type="entry name" value="Myb_DNA-bind_4"/>
    <property type="match status" value="1"/>
</dbReference>
<evidence type="ECO:0000256" key="1">
    <source>
        <dbReference type="SAM" id="MobiDB-lite"/>
    </source>
</evidence>
<dbReference type="Ensembl" id="ENSDART00000152304.3">
    <property type="protein sequence ID" value="ENSDARP00000126825.1"/>
    <property type="gene ID" value="ENSDARG00000096602.3"/>
</dbReference>
<accession>A0A8M1P3E5</accession>
<dbReference type="AlphaFoldDB" id="A0A8M1P3E5"/>
<feature type="domain" description="Myb/SANT-like DNA-binding" evidence="2">
    <location>
        <begin position="69"/>
        <end position="155"/>
    </location>
</feature>
<reference evidence="3 4" key="1">
    <citation type="journal article" date="2013" name="Nature">
        <title>The zebrafish reference genome sequence and its relationship to the human genome.</title>
        <authorList>
            <consortium name="Genome Reference Consortium Zebrafish"/>
            <person name="Howe K."/>
            <person name="Clark M.D."/>
            <person name="Torroja C.F."/>
            <person name="Torrance J."/>
            <person name="Berthelot C."/>
            <person name="Muffato M."/>
            <person name="Collins J.E."/>
            <person name="Humphray S."/>
            <person name="McLaren K."/>
            <person name="Matthews L."/>
            <person name="McLaren S."/>
            <person name="Sealy I."/>
            <person name="Caccamo M."/>
            <person name="Churcher C."/>
            <person name="Scott C."/>
            <person name="Barrett J.C."/>
            <person name="Koch R."/>
            <person name="Rauch G.J."/>
            <person name="White S."/>
            <person name="Chow W."/>
            <person name="Kilian B."/>
            <person name="Quintais L.T."/>
            <person name="Guerra-Assuncao J.A."/>
            <person name="Zhou Y."/>
            <person name="Gu Y."/>
            <person name="Yen J."/>
            <person name="Vogel J.H."/>
            <person name="Eyre T."/>
            <person name="Redmond S."/>
            <person name="Banerjee R."/>
            <person name="Chi J."/>
            <person name="Fu B."/>
            <person name="Langley E."/>
            <person name="Maguire S.F."/>
            <person name="Laird G.K."/>
            <person name="Lloyd D."/>
            <person name="Kenyon E."/>
            <person name="Donaldson S."/>
            <person name="Sehra H."/>
            <person name="Almeida-King J."/>
            <person name="Loveland J."/>
            <person name="Trevanion S."/>
            <person name="Jones M."/>
            <person name="Quail M."/>
            <person name="Willey D."/>
            <person name="Hunt A."/>
            <person name="Burton J."/>
            <person name="Sims S."/>
            <person name="McLay K."/>
            <person name="Plumb B."/>
            <person name="Davis J."/>
            <person name="Clee C."/>
            <person name="Oliver K."/>
            <person name="Clark R."/>
            <person name="Riddle C."/>
            <person name="Elliot D."/>
            <person name="Eliott D."/>
            <person name="Threadgold G."/>
            <person name="Harden G."/>
            <person name="Ware D."/>
            <person name="Begum S."/>
            <person name="Mortimore B."/>
            <person name="Mortimer B."/>
            <person name="Kerry G."/>
            <person name="Heath P."/>
            <person name="Phillimore B."/>
            <person name="Tracey A."/>
            <person name="Corby N."/>
            <person name="Dunn M."/>
            <person name="Johnson C."/>
            <person name="Wood J."/>
            <person name="Clark S."/>
            <person name="Pelan S."/>
            <person name="Griffiths G."/>
            <person name="Smith M."/>
            <person name="Glithero R."/>
            <person name="Howden P."/>
            <person name="Barker N."/>
            <person name="Lloyd C."/>
            <person name="Stevens C."/>
            <person name="Harley J."/>
            <person name="Holt K."/>
            <person name="Panagiotidis G."/>
            <person name="Lovell J."/>
            <person name="Beasley H."/>
            <person name="Henderson C."/>
            <person name="Gordon D."/>
            <person name="Auger K."/>
            <person name="Wright D."/>
            <person name="Collins J."/>
            <person name="Raisen C."/>
            <person name="Dyer L."/>
            <person name="Leung K."/>
            <person name="Robertson L."/>
            <person name="Ambridge K."/>
            <person name="Leongamornlert D."/>
            <person name="McGuire S."/>
            <person name="Gilderthorp R."/>
            <person name="Griffiths C."/>
            <person name="Manthravadi D."/>
            <person name="Nichol S."/>
            <person name="Barker G."/>
            <person name="Whitehead S."/>
            <person name="Kay M."/>
            <person name="Brown J."/>
            <person name="Murnane C."/>
            <person name="Gray E."/>
            <person name="Humphries M."/>
            <person name="Sycamore N."/>
            <person name="Barker D."/>
            <person name="Saunders D."/>
            <person name="Wallis J."/>
            <person name="Babbage A."/>
            <person name="Hammond S."/>
            <person name="Mashreghi-Mohammadi M."/>
            <person name="Barr L."/>
            <person name="Martin S."/>
            <person name="Wray P."/>
            <person name="Ellington A."/>
            <person name="Matthews N."/>
            <person name="Ellwood M."/>
            <person name="Woodmansey R."/>
            <person name="Clark G."/>
            <person name="Cooper J."/>
            <person name="Cooper J."/>
            <person name="Tromans A."/>
            <person name="Grafham D."/>
            <person name="Skuce C."/>
            <person name="Pandian R."/>
            <person name="Andrews R."/>
            <person name="Harrison E."/>
            <person name="Kimberley A."/>
            <person name="Garnett J."/>
            <person name="Fosker N."/>
            <person name="Hall R."/>
            <person name="Garner P."/>
            <person name="Kelly D."/>
            <person name="Bird C."/>
            <person name="Palmer S."/>
            <person name="Gehring I."/>
            <person name="Berger A."/>
            <person name="Dooley C.M."/>
            <person name="Ersan-Urun Z."/>
            <person name="Eser C."/>
            <person name="Geiger H."/>
            <person name="Geisler M."/>
            <person name="Karotki L."/>
            <person name="Kirn A."/>
            <person name="Konantz J."/>
            <person name="Konantz M."/>
            <person name="Oberlander M."/>
            <person name="Rudolph-Geiger S."/>
            <person name="Teucke M."/>
            <person name="Lanz C."/>
            <person name="Raddatz G."/>
            <person name="Osoegawa K."/>
            <person name="Zhu B."/>
            <person name="Rapp A."/>
            <person name="Widaa S."/>
            <person name="Langford C."/>
            <person name="Yang F."/>
            <person name="Schuster S.C."/>
            <person name="Carter N.P."/>
            <person name="Harrow J."/>
            <person name="Ning Z."/>
            <person name="Herrero J."/>
            <person name="Searle S.M."/>
            <person name="Enright A."/>
            <person name="Geisler R."/>
            <person name="Plasterk R.H."/>
            <person name="Lee C."/>
            <person name="Westerfield M."/>
            <person name="de Jong P.J."/>
            <person name="Zon L.I."/>
            <person name="Postlethwait J.H."/>
            <person name="Nusslein-Volhard C."/>
            <person name="Hubbard T.J."/>
            <person name="Roest Crollius H."/>
            <person name="Rogers J."/>
            <person name="Stemple D.L."/>
        </authorList>
    </citation>
    <scope>NUCLEOTIDE SEQUENCE [LARGE SCALE GENOMIC DNA]</scope>
    <source>
        <strain evidence="3">Tuebingen</strain>
    </source>
</reference>
<sequence length="329" mass="35395">MMTSPPAAAGAPVCEDVCARSGSGAPEAQTPARIYPLSALSSTPTFSSRDSKGPHAPPRGLEPVSSSSEFPHGAVLQLMEAMRRCWSVFGARERSLLFQSVQKELEAHGHTLPVERIRRKWNNLIVTYKRVKERSALSGGHAKTSWEYYEMMDSILGTAPCVQRGPASATLVGFASSASAAVGAEDPPSVPAVPALLPTGLQMPTQAPVPVLRKLSPKRSPEALGPVPLQAPLGSRRRRLRPLRSGPGAPAAAAVEERTALLRSFLSGQQERARVEQQQQRRSDARGRRRERAARAAAEGMGRMAAALELICSKQDTIIALLQRLADRH</sequence>
<evidence type="ECO:0000313" key="6">
    <source>
        <dbReference type="ZFIN" id="ZDB-GENE-121214-213"/>
    </source>
</evidence>
<accession>R4GEB2</accession>
<evidence type="ECO:0000313" key="4">
    <source>
        <dbReference type="Proteomes" id="UP000000437"/>
    </source>
</evidence>
<reference evidence="3" key="2">
    <citation type="submission" date="2013-05" db="UniProtKB">
        <authorList>
            <consortium name="Ensembl"/>
        </authorList>
    </citation>
    <scope>IDENTIFICATION</scope>
    <source>
        <strain evidence="3">Tuebingen</strain>
    </source>
</reference>
<dbReference type="OMA" id="FTHRAIV"/>
<dbReference type="InterPro" id="IPR044822">
    <property type="entry name" value="Myb_DNA-bind_4"/>
</dbReference>
<dbReference type="Bgee" id="ENSDARG00000096602">
    <property type="expression patterns" value="Expressed in muscle tissue and 20 other cell types or tissues"/>
</dbReference>
<dbReference type="Proteomes" id="UP000000437">
    <property type="component" value="Chromosome 12"/>
</dbReference>
<dbReference type="ZFIN" id="ZDB-GENE-121214-213">
    <property type="gene designation" value="si:ch1073-357b18.4"/>
</dbReference>
<dbReference type="eggNOG" id="ENOG502S1SH">
    <property type="taxonomic scope" value="Eukaryota"/>
</dbReference>
<reference evidence="5" key="3">
    <citation type="journal article" date="2016" name="BMC Genomics">
        <title>Gene evolution and gene expression after whole genome duplication in fish: the PhyloFish database.</title>
        <authorList>
            <person name="Pasquier J."/>
            <person name="Cabau C."/>
            <person name="Nguyen T."/>
            <person name="Jouanno E."/>
            <person name="Severac D."/>
            <person name="Braasch I."/>
            <person name="Journot L."/>
            <person name="Pontarotti P."/>
            <person name="Klopp C."/>
            <person name="Postlethwait J.H."/>
            <person name="Guiguen Y."/>
            <person name="Bobe J."/>
        </authorList>
    </citation>
    <scope>NUCLEOTIDE SEQUENCE</scope>
    <source>
        <strain evidence="5">Tuebingen</strain>
    </source>
</reference>
<keyword evidence="4" id="KW-1185">Reference proteome</keyword>
<dbReference type="KEGG" id="dre:797129"/>
<dbReference type="EMBL" id="CU611036">
    <property type="status" value="NOT_ANNOTATED_CDS"/>
    <property type="molecule type" value="Genomic_DNA"/>
</dbReference>
<dbReference type="RefSeq" id="NP_001314924.1">
    <property type="nucleotide sequence ID" value="NM_001327995.1"/>
</dbReference>
<evidence type="ECO:0000313" key="3">
    <source>
        <dbReference type="Ensembl" id="ENSDARP00000126825"/>
    </source>
</evidence>